<accession>A0ABU6KH84</accession>
<dbReference type="RefSeq" id="WP_327608242.1">
    <property type="nucleotide sequence ID" value="NZ_JARZFX010000007.1"/>
</dbReference>
<gene>
    <name evidence="2" type="ORF">QGM71_14350</name>
</gene>
<dbReference type="InterPro" id="IPR029068">
    <property type="entry name" value="Glyas_Bleomycin-R_OHBP_Dase"/>
</dbReference>
<sequence>MLAIDHIIITAKDPEKAAKDFSEKNDVPIVQGGRHENWGTYNYLAYFSSESYIEWIGIFDDTIANTSDNPLIKQVVNALTNGKEEVIQFAFRTDRMDKYIAYFAKENIPCTGPFSGSRKKPDGSMLKWRMLFPDTERMLPFLVEWGEVKNVPEEGKLISDQHIDQINFGTEDVNSFKRIFQGEFHDGMIQLENGKIKLIDSGKPSFIIGSNTI</sequence>
<evidence type="ECO:0000313" key="3">
    <source>
        <dbReference type="Proteomes" id="UP001335737"/>
    </source>
</evidence>
<keyword evidence="3" id="KW-1185">Reference proteome</keyword>
<comment type="caution">
    <text evidence="2">The sequence shown here is derived from an EMBL/GenBank/DDBJ whole genome shotgun (WGS) entry which is preliminary data.</text>
</comment>
<evidence type="ECO:0000313" key="2">
    <source>
        <dbReference type="EMBL" id="MEC5424678.1"/>
    </source>
</evidence>
<feature type="domain" description="Glyoxalase-like" evidence="1">
    <location>
        <begin position="4"/>
        <end position="174"/>
    </location>
</feature>
<reference evidence="2 3" key="1">
    <citation type="journal article" date="2024" name="Int. J. Syst. Evol. Microbiol.">
        <title>Virgibacillus tibetensis sp. nov., isolated from salt lake on the Tibetan Plateau of China.</title>
        <authorList>
            <person name="Phurbu D."/>
            <person name="Liu Z.-X."/>
            <person name="Wang R."/>
            <person name="Zheng Y.-Y."/>
            <person name="Liu H.-C."/>
            <person name="Zhou Y.-G."/>
            <person name="Yu Y.-J."/>
            <person name="Li A.-H."/>
        </authorList>
    </citation>
    <scope>NUCLEOTIDE SEQUENCE [LARGE SCALE GENOMIC DNA]</scope>
    <source>
        <strain evidence="2 3">C22-A2</strain>
    </source>
</reference>
<evidence type="ECO:0000259" key="1">
    <source>
        <dbReference type="Pfam" id="PF13468"/>
    </source>
</evidence>
<dbReference type="PANTHER" id="PTHR40265:SF1">
    <property type="entry name" value="GLYOXALASE-LIKE DOMAIN-CONTAINING PROTEIN"/>
    <property type="match status" value="1"/>
</dbReference>
<dbReference type="InterPro" id="IPR025870">
    <property type="entry name" value="Glyoxalase-like_dom"/>
</dbReference>
<dbReference type="EMBL" id="JARZFX010000007">
    <property type="protein sequence ID" value="MEC5424678.1"/>
    <property type="molecule type" value="Genomic_DNA"/>
</dbReference>
<dbReference type="PANTHER" id="PTHR40265">
    <property type="entry name" value="BLL2707 PROTEIN"/>
    <property type="match status" value="1"/>
</dbReference>
<protein>
    <submittedName>
        <fullName evidence="2">VOC family protein</fullName>
    </submittedName>
</protein>
<name>A0ABU6KH84_9BACI</name>
<proteinExistence type="predicted"/>
<dbReference type="Gene3D" id="3.10.180.10">
    <property type="entry name" value="2,3-Dihydroxybiphenyl 1,2-Dioxygenase, domain 1"/>
    <property type="match status" value="1"/>
</dbReference>
<organism evidence="2 3">
    <name type="scientific">Virgibacillus tibetensis</name>
    <dbReference type="NCBI Taxonomy" id="3042313"/>
    <lineage>
        <taxon>Bacteria</taxon>
        <taxon>Bacillati</taxon>
        <taxon>Bacillota</taxon>
        <taxon>Bacilli</taxon>
        <taxon>Bacillales</taxon>
        <taxon>Bacillaceae</taxon>
        <taxon>Virgibacillus</taxon>
    </lineage>
</organism>
<dbReference type="SUPFAM" id="SSF54593">
    <property type="entry name" value="Glyoxalase/Bleomycin resistance protein/Dihydroxybiphenyl dioxygenase"/>
    <property type="match status" value="1"/>
</dbReference>
<dbReference type="Pfam" id="PF13468">
    <property type="entry name" value="Glyoxalase_3"/>
    <property type="match status" value="1"/>
</dbReference>
<dbReference type="Proteomes" id="UP001335737">
    <property type="component" value="Unassembled WGS sequence"/>
</dbReference>